<feature type="non-terminal residue" evidence="10">
    <location>
        <position position="84"/>
    </location>
</feature>
<keyword evidence="5" id="KW-0584">Phenylalanine biosynthesis</keyword>
<dbReference type="AlphaFoldDB" id="A0A3C1KIV3"/>
<dbReference type="PANTHER" id="PTHR21022:SF19">
    <property type="entry name" value="PREPHENATE DEHYDRATASE-RELATED"/>
    <property type="match status" value="1"/>
</dbReference>
<evidence type="ECO:0000256" key="1">
    <source>
        <dbReference type="ARBA" id="ARBA00004741"/>
    </source>
</evidence>
<dbReference type="PROSITE" id="PS00857">
    <property type="entry name" value="PREPHENATE_DEHYDR_1"/>
    <property type="match status" value="1"/>
</dbReference>
<evidence type="ECO:0000256" key="4">
    <source>
        <dbReference type="ARBA" id="ARBA00023141"/>
    </source>
</evidence>
<protein>
    <recommendedName>
        <fullName evidence="2">prephenate dehydratase</fullName>
        <ecNumber evidence="2">4.2.1.51</ecNumber>
    </recommendedName>
</protein>
<feature type="compositionally biased region" description="Polar residues" evidence="8">
    <location>
        <begin position="73"/>
        <end position="84"/>
    </location>
</feature>
<dbReference type="Proteomes" id="UP000259273">
    <property type="component" value="Unassembled WGS sequence"/>
</dbReference>
<evidence type="ECO:0000256" key="7">
    <source>
        <dbReference type="ARBA" id="ARBA00047848"/>
    </source>
</evidence>
<evidence type="ECO:0000256" key="3">
    <source>
        <dbReference type="ARBA" id="ARBA00022605"/>
    </source>
</evidence>
<dbReference type="EMBL" id="DMND01000019">
    <property type="protein sequence ID" value="HAN26314.1"/>
    <property type="molecule type" value="Genomic_DNA"/>
</dbReference>
<dbReference type="GO" id="GO:0005737">
    <property type="term" value="C:cytoplasm"/>
    <property type="evidence" value="ECO:0007669"/>
    <property type="project" value="TreeGrafter"/>
</dbReference>
<accession>A0A3C1KIV3</accession>
<evidence type="ECO:0000259" key="9">
    <source>
        <dbReference type="PROSITE" id="PS51171"/>
    </source>
</evidence>
<dbReference type="PROSITE" id="PS51171">
    <property type="entry name" value="PREPHENATE_DEHYDR_3"/>
    <property type="match status" value="1"/>
</dbReference>
<evidence type="ECO:0000313" key="11">
    <source>
        <dbReference type="Proteomes" id="UP000259273"/>
    </source>
</evidence>
<dbReference type="GO" id="GO:0009094">
    <property type="term" value="P:L-phenylalanine biosynthetic process"/>
    <property type="evidence" value="ECO:0007669"/>
    <property type="project" value="UniProtKB-UniPathway"/>
</dbReference>
<proteinExistence type="predicted"/>
<feature type="non-terminal residue" evidence="10">
    <location>
        <position position="1"/>
    </location>
</feature>
<dbReference type="InterPro" id="IPR001086">
    <property type="entry name" value="Preph_deHydtase"/>
</dbReference>
<dbReference type="GO" id="GO:0004664">
    <property type="term" value="F:prephenate dehydratase activity"/>
    <property type="evidence" value="ECO:0007669"/>
    <property type="project" value="UniProtKB-EC"/>
</dbReference>
<evidence type="ECO:0000313" key="10">
    <source>
        <dbReference type="EMBL" id="HAN26314.1"/>
    </source>
</evidence>
<keyword evidence="4" id="KW-0057">Aromatic amino acid biosynthesis</keyword>
<name>A0A3C1KIV3_9GAMM</name>
<dbReference type="InterPro" id="IPR018528">
    <property type="entry name" value="Preph_deHydtase_CS"/>
</dbReference>
<gene>
    <name evidence="10" type="ORF">DCP75_00985</name>
</gene>
<dbReference type="Pfam" id="PF00800">
    <property type="entry name" value="PDT"/>
    <property type="match status" value="1"/>
</dbReference>
<dbReference type="EC" id="4.2.1.51" evidence="2"/>
<dbReference type="UniPathway" id="UPA00121">
    <property type="reaction ID" value="UER00345"/>
</dbReference>
<feature type="region of interest" description="Disordered" evidence="8">
    <location>
        <begin position="63"/>
        <end position="84"/>
    </location>
</feature>
<feature type="domain" description="Prephenate dehydratase" evidence="9">
    <location>
        <begin position="1"/>
        <end position="60"/>
    </location>
</feature>
<comment type="pathway">
    <text evidence="1">Amino-acid biosynthesis; L-phenylalanine biosynthesis; phenylpyruvate from prephenate: step 1/1.</text>
</comment>
<evidence type="ECO:0000256" key="8">
    <source>
        <dbReference type="SAM" id="MobiDB-lite"/>
    </source>
</evidence>
<sequence length="84" mass="8942">PRAKREAVSSNGEAARLAATTPGVAAVAGDMAAELYHLDRLAEHIEDYPDNTTRFLVVGREEVPPSGRDKTSLIVSSRNKPGAL</sequence>
<evidence type="ECO:0000256" key="6">
    <source>
        <dbReference type="ARBA" id="ARBA00023239"/>
    </source>
</evidence>
<comment type="catalytic activity">
    <reaction evidence="7">
        <text>prephenate + H(+) = 3-phenylpyruvate + CO2 + H2O</text>
        <dbReference type="Rhea" id="RHEA:21648"/>
        <dbReference type="ChEBI" id="CHEBI:15377"/>
        <dbReference type="ChEBI" id="CHEBI:15378"/>
        <dbReference type="ChEBI" id="CHEBI:16526"/>
        <dbReference type="ChEBI" id="CHEBI:18005"/>
        <dbReference type="ChEBI" id="CHEBI:29934"/>
        <dbReference type="EC" id="4.2.1.51"/>
    </reaction>
</comment>
<evidence type="ECO:0000256" key="5">
    <source>
        <dbReference type="ARBA" id="ARBA00023222"/>
    </source>
</evidence>
<organism evidence="10 11">
    <name type="scientific">Haliea salexigens</name>
    <dbReference type="NCBI Taxonomy" id="287487"/>
    <lineage>
        <taxon>Bacteria</taxon>
        <taxon>Pseudomonadati</taxon>
        <taxon>Pseudomonadota</taxon>
        <taxon>Gammaproteobacteria</taxon>
        <taxon>Cellvibrionales</taxon>
        <taxon>Halieaceae</taxon>
        <taxon>Haliea</taxon>
    </lineage>
</organism>
<dbReference type="SUPFAM" id="SSF53850">
    <property type="entry name" value="Periplasmic binding protein-like II"/>
    <property type="match status" value="1"/>
</dbReference>
<comment type="caution">
    <text evidence="10">The sequence shown here is derived from an EMBL/GenBank/DDBJ whole genome shotgun (WGS) entry which is preliminary data.</text>
</comment>
<dbReference type="Gene3D" id="3.40.190.10">
    <property type="entry name" value="Periplasmic binding protein-like II"/>
    <property type="match status" value="1"/>
</dbReference>
<reference evidence="10 11" key="1">
    <citation type="journal article" date="2018" name="Nat. Biotechnol.">
        <title>A standardized bacterial taxonomy based on genome phylogeny substantially revises the tree of life.</title>
        <authorList>
            <person name="Parks D.H."/>
            <person name="Chuvochina M."/>
            <person name="Waite D.W."/>
            <person name="Rinke C."/>
            <person name="Skarshewski A."/>
            <person name="Chaumeil P.A."/>
            <person name="Hugenholtz P."/>
        </authorList>
    </citation>
    <scope>NUCLEOTIDE SEQUENCE [LARGE SCALE GENOMIC DNA]</scope>
    <source>
        <strain evidence="10">UBA9158</strain>
    </source>
</reference>
<dbReference type="PANTHER" id="PTHR21022">
    <property type="entry name" value="PREPHENATE DEHYDRATASE P PROTEIN"/>
    <property type="match status" value="1"/>
</dbReference>
<keyword evidence="3" id="KW-0028">Amino-acid biosynthesis</keyword>
<evidence type="ECO:0000256" key="2">
    <source>
        <dbReference type="ARBA" id="ARBA00013147"/>
    </source>
</evidence>
<keyword evidence="6" id="KW-0456">Lyase</keyword>
<feature type="region of interest" description="Disordered" evidence="8">
    <location>
        <begin position="1"/>
        <end position="20"/>
    </location>
</feature>